<dbReference type="Gene3D" id="2.120.10.30">
    <property type="entry name" value="TolB, C-terminal domain"/>
    <property type="match status" value="1"/>
</dbReference>
<feature type="compositionally biased region" description="Basic and acidic residues" evidence="1">
    <location>
        <begin position="275"/>
        <end position="284"/>
    </location>
</feature>
<name>F0V7V0_NEOCL</name>
<feature type="region of interest" description="Disordered" evidence="1">
    <location>
        <begin position="3092"/>
        <end position="3124"/>
    </location>
</feature>
<dbReference type="SMART" id="SM01411">
    <property type="entry name" value="Ephrin_rec_like"/>
    <property type="match status" value="25"/>
</dbReference>
<dbReference type="SUPFAM" id="SSF101898">
    <property type="entry name" value="NHL repeat"/>
    <property type="match status" value="1"/>
</dbReference>
<dbReference type="Gene3D" id="2.10.50.10">
    <property type="entry name" value="Tumor Necrosis Factor Receptor, subunit A, domain 2"/>
    <property type="match status" value="4"/>
</dbReference>
<keyword evidence="3" id="KW-1185">Reference proteome</keyword>
<dbReference type="RefSeq" id="XP_003879826.1">
    <property type="nucleotide sequence ID" value="XM_003879777.1"/>
</dbReference>
<organism evidence="2 3">
    <name type="scientific">Neospora caninum (strain Liverpool)</name>
    <dbReference type="NCBI Taxonomy" id="572307"/>
    <lineage>
        <taxon>Eukaryota</taxon>
        <taxon>Sar</taxon>
        <taxon>Alveolata</taxon>
        <taxon>Apicomplexa</taxon>
        <taxon>Conoidasida</taxon>
        <taxon>Coccidia</taxon>
        <taxon>Eucoccidiorida</taxon>
        <taxon>Eimeriorina</taxon>
        <taxon>Sarcocystidae</taxon>
        <taxon>Neospora</taxon>
    </lineage>
</organism>
<evidence type="ECO:0000256" key="1">
    <source>
        <dbReference type="SAM" id="MobiDB-lite"/>
    </source>
</evidence>
<evidence type="ECO:0000313" key="3">
    <source>
        <dbReference type="Proteomes" id="UP000007494"/>
    </source>
</evidence>
<dbReference type="PANTHER" id="PTHR47236:SF5">
    <property type="entry name" value="GENE, 32742-RELATED"/>
    <property type="match status" value="1"/>
</dbReference>
<dbReference type="VEuPathDB" id="ToxoDB:NCLIV_002790"/>
<feature type="compositionally biased region" description="Low complexity" evidence="1">
    <location>
        <begin position="306"/>
        <end position="326"/>
    </location>
</feature>
<dbReference type="eggNOG" id="ENOG502QT6K">
    <property type="taxonomic scope" value="Eukaryota"/>
</dbReference>
<dbReference type="EMBL" id="FR823381">
    <property type="protein sequence ID" value="CBZ49791.1"/>
    <property type="molecule type" value="Genomic_DNA"/>
</dbReference>
<dbReference type="InterPro" id="IPR009030">
    <property type="entry name" value="Growth_fac_rcpt_cys_sf"/>
</dbReference>
<accession>F0V7V0</accession>
<evidence type="ECO:0000313" key="2">
    <source>
        <dbReference type="EMBL" id="CBZ49791.1"/>
    </source>
</evidence>
<dbReference type="SUPFAM" id="SSF57184">
    <property type="entry name" value="Growth factor receptor domain"/>
    <property type="match status" value="4"/>
</dbReference>
<feature type="region of interest" description="Disordered" evidence="1">
    <location>
        <begin position="1"/>
        <end position="47"/>
    </location>
</feature>
<dbReference type="OrthoDB" id="330540at2759"/>
<dbReference type="OMA" id="IGDTQNC"/>
<feature type="region of interest" description="Disordered" evidence="1">
    <location>
        <begin position="2822"/>
        <end position="2846"/>
    </location>
</feature>
<evidence type="ECO:0008006" key="4">
    <source>
        <dbReference type="Google" id="ProtNLM"/>
    </source>
</evidence>
<dbReference type="Proteomes" id="UP000007494">
    <property type="component" value="Chromosome Ib"/>
</dbReference>
<dbReference type="CDD" id="cd00185">
    <property type="entry name" value="TNFRSF"/>
    <property type="match status" value="1"/>
</dbReference>
<feature type="compositionally biased region" description="Basic and acidic residues" evidence="1">
    <location>
        <begin position="1"/>
        <end position="14"/>
    </location>
</feature>
<reference evidence="3" key="1">
    <citation type="journal article" date="2012" name="PLoS Pathog.">
        <title>Comparative genomics of the apicomplexan parasites Toxoplasma gondii and Neospora caninum: Coccidia differing in host range and transmission strategy.</title>
        <authorList>
            <person name="Reid A.J."/>
            <person name="Vermont S.J."/>
            <person name="Cotton J.A."/>
            <person name="Harris D."/>
            <person name="Hill-Cawthorne G.A."/>
            <person name="Konen-Waisman S."/>
            <person name="Latham S.M."/>
            <person name="Mourier T."/>
            <person name="Norton R."/>
            <person name="Quail M.A."/>
            <person name="Sanders M."/>
            <person name="Shanmugam D."/>
            <person name="Sohal A."/>
            <person name="Wasmuth J.D."/>
            <person name="Brunk B."/>
            <person name="Grigg M.E."/>
            <person name="Howard J.C."/>
            <person name="Parkinson J."/>
            <person name="Roos D.S."/>
            <person name="Trees A.J."/>
            <person name="Berriman M."/>
            <person name="Pain A."/>
            <person name="Wastling J.M."/>
        </authorList>
    </citation>
    <scope>NUCLEOTIDE SEQUENCE [LARGE SCALE GENOMIC DNA]</scope>
    <source>
        <strain evidence="3">Liverpool</strain>
    </source>
</reference>
<dbReference type="InParanoid" id="F0V7V0"/>
<dbReference type="GeneID" id="13445840"/>
<dbReference type="InterPro" id="IPR011042">
    <property type="entry name" value="6-blade_b-propeller_TolB-like"/>
</dbReference>
<proteinExistence type="predicted"/>
<feature type="region of interest" description="Disordered" evidence="1">
    <location>
        <begin position="258"/>
        <end position="361"/>
    </location>
</feature>
<feature type="compositionally biased region" description="Basic and acidic residues" evidence="1">
    <location>
        <begin position="296"/>
        <end position="305"/>
    </location>
</feature>
<gene>
    <name evidence="2" type="ORF">NCLIV_002790</name>
</gene>
<protein>
    <recommendedName>
        <fullName evidence="4">GCC2 and GCC3 domain-containing protein</fullName>
    </recommendedName>
</protein>
<dbReference type="PANTHER" id="PTHR47236">
    <property type="entry name" value="GENE, 32742-RELATED-RELATED"/>
    <property type="match status" value="1"/>
</dbReference>
<feature type="compositionally biased region" description="Low complexity" evidence="1">
    <location>
        <begin position="3103"/>
        <end position="3120"/>
    </location>
</feature>
<sequence>MEGRAETKTPDVEAPRSVVLSPRQAKRKTLPLSASEPGNTSCRPPWASSASSHLAATLVTTGRACQSCESRSKAPEVESATWVTAEHRRLKTDRVARRKLLVCFLLWLGGNVALQDSSRTGSPADHLGDNLLAQGSQNRCCTVGQDGESPFKVKNCTRCGECLDDVNNGEWARRSCSAPKPVDACSLDGVLRRFSFSNFPRIIPRRRDRPPVLNVGTVTPPEAVHSIKSQHNGNFMPFVPFAFLGATAKEVTSTDTTMPGVVRVTPPRRSALKQEGPDWHRDDVSFGVVTDAASADDTRKDRRYDAPSPSAETFPASAAATETSSENLDAAKSPDTDRVAAHPKGVPSGRPNKVNSEQEPVRKVRKGYLQQRSAFPWKPTQLHSTADGVRHVQLTGNLRPSYVKGSAIEITAEVRQAEEIDRDFAGDVFFSLYSKDEGPLGAATQQVPESRTSRVRAKRGIVVARPVLETEGEVAIRIHCGGCVSTITPFFSVTKLTARRLVLSRQPSNSVAGVPLPDQPVVRVVNADGSPAQGRVVVEATLLVRGIKPELKAHALLGTKTVETTDEGVAVFRDLAVSLVGDAYFLRFAFAEPYSSFPSTYSWPFAIEHGPAAGLRFATEPPAEVLPGEHFSVSIDIVDRWGNSVSGMAEDAAGNPAEITLGLAGTSTSTSLTGTRVREATGGPLLFDGLAITDIFKGDLQLEASCAKCLLAPAQSHLFKISLTNVARISKCPLLYEDGAVSTEVPPPSAGQGTYGFSFNTCVYQIALLADESQLLAPKHEVIVTVAGIALKDAVPGLQGERLPEERFRITPRTLTFSPSNYHVPQDILLEVADDNEIVASSELTNVANEMFVGDYIIRHTMRSADKIWNDGIVKWEVASGDSAAGTEHFIDFMNGGDQDRAFATEGNLMVRVVDDDRRRVITKTASTIRMEGEPTSYTVWLSMPPSLGTNVTVRMEPALGSRSVTLDPGVLVFTRDNWKIPRNVSVHTDDDHIALPPEKKGKRLTWNQIDLIQIAQTVLSDDNFTLAAANFGIAVRDNDRAGFEFEETAVLAEGATASASFRLRSQPVGPVTIRLQCDGAHVTADFEGHTSLLIEPLDWNTPHPVTLHADFSAEILGPEYKAFCKVVAESDDPNYNSASWDENHNDVPVYGFTVVVYRPSLDSDDKLTATVCPVGQSLQKSSTGEVDKWECRPCPRGHRCPHPLIKPEKCGAGGKHPQSRDGCPNLCPAPEVVCGTYAPYTDYWTFDACDPGFFFYPKLGGSYCLPCPAGNYCPQLFVMPTPCRRGTYCPQQTITPQLCPAGFYCARPWLPPEPCPYGMMSDQGADRCIPCPEGYSCPNAPLMGTQKCPVNTRSFIRNPKCLRCDDRGDTYCSHSAHVNICYSPEEIPDPDGSARCIPCPAGHECILGKAIPCPAGFYSEEAGGICRPCEAGHLCEEKEPGPNTGRYVNGTFYKEPGVIEVKVCPPGSFSWGIAFTSHDGCQPCGAGVYCPYNTKELPVICAANEYCPEGTLKPLKSPPSGAAEPCKPCPDGKICHLAGMLEPVHCPAGTQHFNADTTGVEPAGYPEDREQNTVYQGPSTMASSLMACNKCAPGTYCRGGGAVSQKCPDRHFCPEGTETPVACPPGTTTTVGIGAASESDCTPCPAGRACHSGKEEPCEAGYFCPEGTRYKYEFPCPGGSFSNQGQAKCSPCPEGKYCPPASTAPKACPAGYYCLAGSDNPWNTPCPANTYSSKQNLKREQECVKCKKTQYCPVATVDPLPCPQGSGTQTKCPRGSYCPVGTAEAVGILCPAGTYNDEEGGTGAEQCRVLPAGSYAGGGAQSEAGDGQCDKGYYCPEGSTVPHAVPCPKGTYLDQPGGEREEDCQPCPPGTYCDTIAETSPPSCPPGHYCLGGTDLPVPCPVGTVRKGVGAASRDACTSCPTGKYCPLLGAVEEAGSCEAGYFCIEGATVSTPTDGVTGKVCPLGYYCGTGTQAPTSCPAGKYIPFAGSMSENDCISCKPGFYCDGTDNANPLKPCFAGFYCTGGATTGAQNTVPPGHYSPEGSRGPTACLPATFQDQQGQPECKPCTRGHYCPELGMSTPTECGAGRYCPEASSAPSLCPPGTFSAAATAGDVSECAACTPGHYCAGPGASVVTGDCSAGYFCKSGSRSPTPEDETENFGPCPAGTFCGIGTALPTPCDVGTYGPSRRAVDKKACVPCDAGSFCDAEGLSEPTGPCGEGFYCPEGSKAANPQTGECPEGHKCPTGSPAPRPCQPGTYQSRRGQRTCVECSAGHFCGAEATAETVCPPGAFCPPGTKHKHENLCPPGTFRAAQGAESLSDCEPCGEGEFCGDFGLTQPSGKCKEGFYCKKYNVVSQPLASGCYFAAPVRGGQTTACPDTVAAATASKAEAFDACSTSQLCEGVVETANGRFLPRCGGYTTTGEFQDTIFYWRICWIGARCGPGELCAAGSAAPTACPEGKYCQATGASQEQGPCPAGYLCPDGLLNTMAVSRLCPKGHFCVEGSHEADPCPEGTYLPASKVPPQRTVVLTGNPSFRLPETGFFCEQGANSARAAECPAGRYCPRGAVEAIPCPAGTVQPETGKESCLPCSTGHYCEFGATAGKPCPAGYYCPSASGAGTSFPCPTGSFSDREGVTSADTCTKCSAGYFCDAPGQTAPVGKCLPVLTRLVAGVGFPGKSAEGAAASTAFLNGPQDAVRTRSGDIFIADTANQRVARLDGVTGEVTTYIGQGFRQGDSRWILTASPTRLALSPDEETLYILYSDVARLVEHKFASTETKEIAQARGSSSPQGLAVDPTGSVLYIADTGNDRVRKVLLSSPNSATDLFGRDRPDTADTPEPGPWLDGPSAVWADSKDVVYIADAGNGRIRKFEQAPGQPGGGRLTTIVGGPVTGVHLDNPVALTGFESEGKVYLVVYDSGLELVMKIDDSGPAPTKVDLFDTSLAGDGHAGSQLHSSVGGLNLEASTGDAAAVLFGDPARHRIRRIFLNPQYEAPAGKKVPCPAGTYLDYDGAYAESNCKKCPAGKYCQGEGLTQPTGDCAGGFTCDAGSQQPEGQPCPLGHFCPAPSVQGTRQNLALGKSVLTPFSYGRSSASAVTDGDFSEASSWPRPSSQSQRNPSWPSEASARLPGEDVFVIDIEDESAIGSIELHTGRPYDHALPSKVPQPCTPGTYQDEERQTTCKQCPAGHFCLSFRTERPARCPAGFYCPPGTTNPRVFPCPLGSFSNQEGLTQADGCQPCPAGRYCATRGLTTPTGLCDAGHLCIGRSWLAAPTSASLNPDVVVTKDGQLTLLSGFGMLCPVGFFCERGAVAPSECPE</sequence>